<feature type="transmembrane region" description="Helical" evidence="1">
    <location>
        <begin position="83"/>
        <end position="102"/>
    </location>
</feature>
<keyword evidence="1" id="KW-0472">Membrane</keyword>
<evidence type="ECO:0008006" key="4">
    <source>
        <dbReference type="Google" id="ProtNLM"/>
    </source>
</evidence>
<proteinExistence type="predicted"/>
<sequence length="218" mass="23602">MNKPARPPSCALRADDPHLRHRHALLRQAPSLQAVQVFFLALILIDIARGAPWAALGAFGGLGACLLVPAVREKSRFTVPIPVDRATGAFVFATIFLGERVAFYDRFWWWDLAAHFLAGVLLCNLAAILFDQLTQAGPRLLRALFIFGLSVAGAALWEVVEYLLDLVFDADAQRGSLDDTMTDILAHVLGALLATAGLVRRGAVQGMGPRQPGPVQRG</sequence>
<keyword evidence="3" id="KW-1185">Reference proteome</keyword>
<keyword evidence="1" id="KW-1133">Transmembrane helix</keyword>
<protein>
    <recommendedName>
        <fullName evidence="4">DUF2238 domain-containing protein</fullName>
    </recommendedName>
</protein>
<reference evidence="3" key="1">
    <citation type="journal article" date="2019" name="Int. J. Syst. Evol. Microbiol.">
        <title>The Global Catalogue of Microorganisms (GCM) 10K type strain sequencing project: providing services to taxonomists for standard genome sequencing and annotation.</title>
        <authorList>
            <consortium name="The Broad Institute Genomics Platform"/>
            <consortium name="The Broad Institute Genome Sequencing Center for Infectious Disease"/>
            <person name="Wu L."/>
            <person name="Ma J."/>
        </authorList>
    </citation>
    <scope>NUCLEOTIDE SEQUENCE [LARGE SCALE GENOMIC DNA]</scope>
    <source>
        <strain evidence="3">CGMCC 1.12750</strain>
    </source>
</reference>
<dbReference type="Proteomes" id="UP001596516">
    <property type="component" value="Unassembled WGS sequence"/>
</dbReference>
<accession>A0ABW2UIG6</accession>
<dbReference type="InterPro" id="IPR014509">
    <property type="entry name" value="YjdF-like"/>
</dbReference>
<organism evidence="2 3">
    <name type="scientific">Plastorhodobacter daqingensis</name>
    <dbReference type="NCBI Taxonomy" id="1387281"/>
    <lineage>
        <taxon>Bacteria</taxon>
        <taxon>Pseudomonadati</taxon>
        <taxon>Pseudomonadota</taxon>
        <taxon>Alphaproteobacteria</taxon>
        <taxon>Rhodobacterales</taxon>
        <taxon>Paracoccaceae</taxon>
        <taxon>Plastorhodobacter</taxon>
    </lineage>
</organism>
<comment type="caution">
    <text evidence="2">The sequence shown here is derived from an EMBL/GenBank/DDBJ whole genome shotgun (WGS) entry which is preliminary data.</text>
</comment>
<evidence type="ECO:0000256" key="1">
    <source>
        <dbReference type="SAM" id="Phobius"/>
    </source>
</evidence>
<dbReference type="RefSeq" id="WP_377402798.1">
    <property type="nucleotide sequence ID" value="NZ_JBHTFQ010000004.1"/>
</dbReference>
<evidence type="ECO:0000313" key="3">
    <source>
        <dbReference type="Proteomes" id="UP001596516"/>
    </source>
</evidence>
<feature type="transmembrane region" description="Helical" evidence="1">
    <location>
        <begin position="53"/>
        <end position="71"/>
    </location>
</feature>
<feature type="transmembrane region" description="Helical" evidence="1">
    <location>
        <begin position="184"/>
        <end position="203"/>
    </location>
</feature>
<name>A0ABW2UIG6_9RHOB</name>
<feature type="transmembrane region" description="Helical" evidence="1">
    <location>
        <begin position="142"/>
        <end position="164"/>
    </location>
</feature>
<keyword evidence="1" id="KW-0812">Transmembrane</keyword>
<evidence type="ECO:0000313" key="2">
    <source>
        <dbReference type="EMBL" id="MFC7704469.1"/>
    </source>
</evidence>
<dbReference type="EMBL" id="JBHTFQ010000004">
    <property type="protein sequence ID" value="MFC7704469.1"/>
    <property type="molecule type" value="Genomic_DNA"/>
</dbReference>
<gene>
    <name evidence="2" type="ORF">ACFQXB_09705</name>
</gene>
<feature type="transmembrane region" description="Helical" evidence="1">
    <location>
        <begin position="108"/>
        <end position="130"/>
    </location>
</feature>
<dbReference type="Pfam" id="PF09997">
    <property type="entry name" value="DUF2238"/>
    <property type="match status" value="1"/>
</dbReference>